<evidence type="ECO:0000256" key="1">
    <source>
        <dbReference type="SAM" id="SignalP"/>
    </source>
</evidence>
<accession>A0AAE3D8N4</accession>
<protein>
    <submittedName>
        <fullName evidence="2">Uncharacterized protein</fullName>
    </submittedName>
</protein>
<keyword evidence="3" id="KW-1185">Reference proteome</keyword>
<name>A0AAE3D8N4_9FIRM</name>
<keyword evidence="1" id="KW-0732">Signal</keyword>
<evidence type="ECO:0000313" key="2">
    <source>
        <dbReference type="EMBL" id="MCC2120812.1"/>
    </source>
</evidence>
<dbReference type="Proteomes" id="UP001197795">
    <property type="component" value="Unassembled WGS sequence"/>
</dbReference>
<feature type="signal peptide" evidence="1">
    <location>
        <begin position="1"/>
        <end position="29"/>
    </location>
</feature>
<organism evidence="2 3">
    <name type="scientific">Waltera acetigignens</name>
    <dbReference type="NCBI Taxonomy" id="2981769"/>
    <lineage>
        <taxon>Bacteria</taxon>
        <taxon>Bacillati</taxon>
        <taxon>Bacillota</taxon>
        <taxon>Clostridia</taxon>
        <taxon>Lachnospirales</taxon>
        <taxon>Lachnospiraceae</taxon>
        <taxon>Waltera</taxon>
    </lineage>
</organism>
<reference evidence="2 3" key="1">
    <citation type="submission" date="2021-10" db="EMBL/GenBank/DDBJ databases">
        <title>Anaerobic single-cell dispensing facilitates the cultivation of human gut bacteria.</title>
        <authorList>
            <person name="Afrizal A."/>
        </authorList>
    </citation>
    <scope>NUCLEOTIDE SEQUENCE [LARGE SCALE GENOMIC DNA]</scope>
    <source>
        <strain evidence="2 3">CLA-AA-H273</strain>
    </source>
</reference>
<evidence type="ECO:0000313" key="3">
    <source>
        <dbReference type="Proteomes" id="UP001197795"/>
    </source>
</evidence>
<comment type="caution">
    <text evidence="2">The sequence shown here is derived from an EMBL/GenBank/DDBJ whole genome shotgun (WGS) entry which is preliminary data.</text>
</comment>
<sequence>MKSIKGYKKRCLPVCLLLMLFINVLPAKAALDAAKRADYTVSEFGLFQPKKPKKQK</sequence>
<feature type="chain" id="PRO_5041943545" evidence="1">
    <location>
        <begin position="30"/>
        <end position="56"/>
    </location>
</feature>
<gene>
    <name evidence="2" type="ORF">LKD75_14650</name>
</gene>
<dbReference type="AlphaFoldDB" id="A0AAE3D8N4"/>
<dbReference type="RefSeq" id="WP_181968706.1">
    <property type="nucleotide sequence ID" value="NZ_JAJEPV010000045.1"/>
</dbReference>
<dbReference type="EMBL" id="JAJEPV010000045">
    <property type="protein sequence ID" value="MCC2120812.1"/>
    <property type="molecule type" value="Genomic_DNA"/>
</dbReference>
<proteinExistence type="predicted"/>